<dbReference type="Gene3D" id="2.40.100.20">
    <property type="match status" value="1"/>
</dbReference>
<dbReference type="EMBL" id="JJMJ01000125">
    <property type="protein sequence ID" value="PPS21904.1"/>
    <property type="molecule type" value="Genomic_DNA"/>
</dbReference>
<gene>
    <name evidence="2" type="ORF">DJ52_08065</name>
</gene>
<comment type="caution">
    <text evidence="2">The sequence shown here is derived from an EMBL/GenBank/DDBJ whole genome shotgun (WGS) entry which is preliminary data.</text>
</comment>
<proteinExistence type="predicted"/>
<sequence>MENLNVLNTSVNVKIKDKEYKLKLYDNQTAKDFLALLPLTVNMNDLNSNEKYYNLSKNLTTKTENIGSIKTGDFLLYGNNCIVLFYESFRTSYSYTRLGYIENTESLKETLGSGSVEITFNASSEN</sequence>
<dbReference type="Pfam" id="PF18050">
    <property type="entry name" value="Cyclophil_like2"/>
    <property type="match status" value="1"/>
</dbReference>
<evidence type="ECO:0000313" key="3">
    <source>
        <dbReference type="Proteomes" id="UP000238924"/>
    </source>
</evidence>
<name>A0ABX5B5U1_9SPIR</name>
<protein>
    <recommendedName>
        <fullName evidence="1">Cyclophilin-like domain-containing protein</fullName>
    </recommendedName>
</protein>
<evidence type="ECO:0000259" key="1">
    <source>
        <dbReference type="Pfam" id="PF18050"/>
    </source>
</evidence>
<feature type="domain" description="Cyclophilin-like" evidence="1">
    <location>
        <begin position="14"/>
        <end position="120"/>
    </location>
</feature>
<accession>A0ABX5B5U1</accession>
<keyword evidence="3" id="KW-1185">Reference proteome</keyword>
<evidence type="ECO:0000313" key="2">
    <source>
        <dbReference type="EMBL" id="PPS21904.1"/>
    </source>
</evidence>
<dbReference type="InterPro" id="IPR041183">
    <property type="entry name" value="Cyclophilin-like"/>
</dbReference>
<reference evidence="2 3" key="1">
    <citation type="submission" date="2014-04" db="EMBL/GenBank/DDBJ databases">
        <title>Whole genome sequence of 'Brachyspira hampsonii' D13-03603F2.</title>
        <authorList>
            <person name="Patterson A.H."/>
            <person name="Chaban B."/>
            <person name="Fernando C."/>
            <person name="Harding J.C."/>
            <person name="Hill J.E."/>
        </authorList>
    </citation>
    <scope>NUCLEOTIDE SEQUENCE [LARGE SCALE GENOMIC DNA]</scope>
    <source>
        <strain evidence="2 3">D13-03603F2</strain>
    </source>
</reference>
<dbReference type="Proteomes" id="UP000238924">
    <property type="component" value="Unassembled WGS sequence"/>
</dbReference>
<dbReference type="InterPro" id="IPR029000">
    <property type="entry name" value="Cyclophilin-like_dom_sf"/>
</dbReference>
<organism evidence="2 3">
    <name type="scientific">Brachyspira murdochii</name>
    <dbReference type="NCBI Taxonomy" id="84378"/>
    <lineage>
        <taxon>Bacteria</taxon>
        <taxon>Pseudomonadati</taxon>
        <taxon>Spirochaetota</taxon>
        <taxon>Spirochaetia</taxon>
        <taxon>Brachyspirales</taxon>
        <taxon>Brachyspiraceae</taxon>
        <taxon>Brachyspira</taxon>
    </lineage>
</organism>
<dbReference type="SUPFAM" id="SSF50891">
    <property type="entry name" value="Cyclophilin-like"/>
    <property type="match status" value="1"/>
</dbReference>